<accession>A0A270BG10</accession>
<dbReference type="Proteomes" id="UP000216033">
    <property type="component" value="Unassembled WGS sequence"/>
</dbReference>
<evidence type="ECO:0000256" key="6">
    <source>
        <dbReference type="ARBA" id="ARBA00022692"/>
    </source>
</evidence>
<comment type="caution">
    <text evidence="17">The sequence shown here is derived from an EMBL/GenBank/DDBJ whole genome shotgun (WGS) entry which is preliminary data.</text>
</comment>
<keyword evidence="12 17" id="KW-0675">Receptor</keyword>
<evidence type="ECO:0000313" key="18">
    <source>
        <dbReference type="Proteomes" id="UP000216033"/>
    </source>
</evidence>
<evidence type="ECO:0000256" key="1">
    <source>
        <dbReference type="ARBA" id="ARBA00004571"/>
    </source>
</evidence>
<keyword evidence="6 14" id="KW-0812">Transmembrane</keyword>
<dbReference type="Gene3D" id="2.170.130.10">
    <property type="entry name" value="TonB-dependent receptor, plug domain"/>
    <property type="match status" value="1"/>
</dbReference>
<dbReference type="Pfam" id="PF07660">
    <property type="entry name" value="STN"/>
    <property type="match status" value="1"/>
</dbReference>
<keyword evidence="4 14" id="KW-1134">Transmembrane beta strand</keyword>
<keyword evidence="3 14" id="KW-0813">Transport</keyword>
<name>A0A270BG10_9PROT</name>
<dbReference type="EMBL" id="NDFP01000009">
    <property type="protein sequence ID" value="PAL23977.1"/>
    <property type="molecule type" value="Genomic_DNA"/>
</dbReference>
<comment type="similarity">
    <text evidence="2 14 15">Belongs to the TonB-dependent receptor family.</text>
</comment>
<dbReference type="GO" id="GO:0015344">
    <property type="term" value="F:siderophore uptake transmembrane transporter activity"/>
    <property type="evidence" value="ECO:0007669"/>
    <property type="project" value="TreeGrafter"/>
</dbReference>
<dbReference type="GO" id="GO:0038023">
    <property type="term" value="F:signaling receptor activity"/>
    <property type="evidence" value="ECO:0007669"/>
    <property type="project" value="InterPro"/>
</dbReference>
<dbReference type="SMART" id="SM00965">
    <property type="entry name" value="STN"/>
    <property type="match status" value="1"/>
</dbReference>
<keyword evidence="18" id="KW-1185">Reference proteome</keyword>
<dbReference type="PANTHER" id="PTHR32552">
    <property type="entry name" value="FERRICHROME IRON RECEPTOR-RELATED"/>
    <property type="match status" value="1"/>
</dbReference>
<evidence type="ECO:0000256" key="14">
    <source>
        <dbReference type="PROSITE-ProRule" id="PRU01360"/>
    </source>
</evidence>
<dbReference type="GO" id="GO:0015891">
    <property type="term" value="P:siderophore transport"/>
    <property type="evidence" value="ECO:0007669"/>
    <property type="project" value="InterPro"/>
</dbReference>
<comment type="subcellular location">
    <subcellularLocation>
        <location evidence="1 14">Cell outer membrane</location>
        <topology evidence="1 14">Multi-pass membrane protein</topology>
    </subcellularLocation>
</comment>
<evidence type="ECO:0000256" key="3">
    <source>
        <dbReference type="ARBA" id="ARBA00022448"/>
    </source>
</evidence>
<evidence type="ECO:0000313" key="17">
    <source>
        <dbReference type="EMBL" id="PAL23977.1"/>
    </source>
</evidence>
<dbReference type="GO" id="GO:0009279">
    <property type="term" value="C:cell outer membrane"/>
    <property type="evidence" value="ECO:0007669"/>
    <property type="project" value="UniProtKB-SubCell"/>
</dbReference>
<protein>
    <submittedName>
        <fullName evidence="17">TonB-dependent siderophore receptor</fullName>
    </submittedName>
</protein>
<evidence type="ECO:0000256" key="4">
    <source>
        <dbReference type="ARBA" id="ARBA00022452"/>
    </source>
</evidence>
<proteinExistence type="inferred from homology"/>
<evidence type="ECO:0000256" key="10">
    <source>
        <dbReference type="ARBA" id="ARBA00023077"/>
    </source>
</evidence>
<evidence type="ECO:0000256" key="11">
    <source>
        <dbReference type="ARBA" id="ARBA00023136"/>
    </source>
</evidence>
<keyword evidence="9" id="KW-0406">Ion transport</keyword>
<sequence>MHPKIATAGADLLSVNPRERAIKAPLVTLSLVRMLGLTTALASVVIVPVKAASADTPASTTAVERKFTVNIPAQKLSSALVALSNATGTQLAYTTQLSDGLRSSAISGTMSVNAALAQILSGTGLTYQFNGNTVVLTKASANIKLGPVRVGGTLSRESATGPGVGYVAHYTTAGTKTDTPITEIPNSIYIITKQQMVDQQPQNVMQALRYTPGVYADALGTAQNGAADNQNNNGGGFLQRGFSSMQFIDGLQTNSQSAGETAFLDRIEVVNGPASVMYGQTSPGGIIGMSLKKPTETPLHEASVGFGNWGRYEATIDVSDKITKSGNVRYRLAAIGDTQGTQTKYVDYHRVGVLPSITWDIDKKTSLTLLGSYLYTPGNGTYRTGYPSHGTLLPGEYGRIARSTFLGEPDWNKTGDRTAMFEYLFTHKFNKYVSFEQTFRWEKSRKINETLSLDDQIDASNIERIPLQQNLSSKTIGMDARFVGKFNTGPVSHHWVVGSDFRKYDASFGYQFDYTGDESIINIYNPVYGGYTPCFGYTSNCKDFGGTSTFSRFQEGVYFQDQIKYKNLSILLGGRNDWVSNTNYIQSINGLNPTNGITVKNSQRPYSNQSAFTWRAGLIYNFKFGLAPYFSYSTSFVPQTGFDSHGNTFSPLTGKQYEIGLKYQIPKTDVLLTAAAYHISENHYLVTDPNNTNYSADAGKVTSEGFEVSAHANIIKNLQAVASYSYIDARYTRTNVTSSVYNPNGFLDQSGADISEKGKYVQNVPRNMFSIFLDYTPPLNILKGIGINGGIRYVGFTYSDAVNSYKAPDYLLFDIGAHYDFGATVSALKGLRAQLAISNLTNKYYITSCNTSSCYLGEGRRVYGNISYSW</sequence>
<dbReference type="Pfam" id="PF00593">
    <property type="entry name" value="TonB_dep_Rec_b-barrel"/>
    <property type="match status" value="1"/>
</dbReference>
<dbReference type="InterPro" id="IPR037066">
    <property type="entry name" value="Plug_dom_sf"/>
</dbReference>
<keyword evidence="5" id="KW-0410">Iron transport</keyword>
<reference evidence="17 18" key="1">
    <citation type="submission" date="2017-04" db="EMBL/GenBank/DDBJ databases">
        <title>Kefir bacterial isolates.</title>
        <authorList>
            <person name="Kim Y."/>
            <person name="Blasche S."/>
            <person name="Patil K.R."/>
        </authorList>
    </citation>
    <scope>NUCLEOTIDE SEQUENCE [LARGE SCALE GENOMIC DNA]</scope>
    <source>
        <strain evidence="17 18">KR-2</strain>
    </source>
</reference>
<dbReference type="NCBIfam" id="TIGR01783">
    <property type="entry name" value="TonB-siderophor"/>
    <property type="match status" value="1"/>
</dbReference>
<dbReference type="InterPro" id="IPR000531">
    <property type="entry name" value="Beta-barrel_TonB"/>
</dbReference>
<feature type="domain" description="Secretin/TonB short N-terminal" evidence="16">
    <location>
        <begin position="89"/>
        <end position="139"/>
    </location>
</feature>
<dbReference type="InterPro" id="IPR010105">
    <property type="entry name" value="TonB_sidphr_rcpt"/>
</dbReference>
<dbReference type="CDD" id="cd01347">
    <property type="entry name" value="ligand_gated_channel"/>
    <property type="match status" value="1"/>
</dbReference>
<dbReference type="InterPro" id="IPR012910">
    <property type="entry name" value="Plug_dom"/>
</dbReference>
<gene>
    <name evidence="17" type="ORF">B9K05_09350</name>
</gene>
<dbReference type="Gene3D" id="2.40.170.20">
    <property type="entry name" value="TonB-dependent receptor, beta-barrel domain"/>
    <property type="match status" value="1"/>
</dbReference>
<keyword evidence="8" id="KW-0408">Iron</keyword>
<organism evidence="17 18">
    <name type="scientific">Acetobacter syzygii</name>
    <dbReference type="NCBI Taxonomy" id="146476"/>
    <lineage>
        <taxon>Bacteria</taxon>
        <taxon>Pseudomonadati</taxon>
        <taxon>Pseudomonadota</taxon>
        <taxon>Alphaproteobacteria</taxon>
        <taxon>Acetobacterales</taxon>
        <taxon>Acetobacteraceae</taxon>
        <taxon>Acetobacter</taxon>
    </lineage>
</organism>
<evidence type="ECO:0000256" key="7">
    <source>
        <dbReference type="ARBA" id="ARBA00022729"/>
    </source>
</evidence>
<evidence type="ECO:0000256" key="12">
    <source>
        <dbReference type="ARBA" id="ARBA00023170"/>
    </source>
</evidence>
<evidence type="ECO:0000256" key="13">
    <source>
        <dbReference type="ARBA" id="ARBA00023237"/>
    </source>
</evidence>
<dbReference type="PANTHER" id="PTHR32552:SF68">
    <property type="entry name" value="FERRICHROME OUTER MEMBRANE TRANSPORTER_PHAGE RECEPTOR"/>
    <property type="match status" value="1"/>
</dbReference>
<dbReference type="SUPFAM" id="SSF56935">
    <property type="entry name" value="Porins"/>
    <property type="match status" value="1"/>
</dbReference>
<evidence type="ECO:0000259" key="16">
    <source>
        <dbReference type="SMART" id="SM00965"/>
    </source>
</evidence>
<dbReference type="OrthoDB" id="9760333at2"/>
<dbReference type="PROSITE" id="PS52016">
    <property type="entry name" value="TONB_DEPENDENT_REC_3"/>
    <property type="match status" value="1"/>
</dbReference>
<dbReference type="Gene3D" id="3.55.50.30">
    <property type="match status" value="1"/>
</dbReference>
<keyword evidence="10 15" id="KW-0798">TonB box</keyword>
<keyword evidence="7" id="KW-0732">Signal</keyword>
<dbReference type="AlphaFoldDB" id="A0A270BG10"/>
<evidence type="ECO:0000256" key="9">
    <source>
        <dbReference type="ARBA" id="ARBA00023065"/>
    </source>
</evidence>
<dbReference type="InterPro" id="IPR036942">
    <property type="entry name" value="Beta-barrel_TonB_sf"/>
</dbReference>
<dbReference type="RefSeq" id="WP_095351548.1">
    <property type="nucleotide sequence ID" value="NZ_NDFO01000009.1"/>
</dbReference>
<evidence type="ECO:0000256" key="15">
    <source>
        <dbReference type="RuleBase" id="RU003357"/>
    </source>
</evidence>
<evidence type="ECO:0000256" key="8">
    <source>
        <dbReference type="ARBA" id="ARBA00023004"/>
    </source>
</evidence>
<keyword evidence="11 14" id="KW-0472">Membrane</keyword>
<dbReference type="Pfam" id="PF07715">
    <property type="entry name" value="Plug"/>
    <property type="match status" value="1"/>
</dbReference>
<dbReference type="InterPro" id="IPR039426">
    <property type="entry name" value="TonB-dep_rcpt-like"/>
</dbReference>
<keyword evidence="13 14" id="KW-0998">Cell outer membrane</keyword>
<dbReference type="InterPro" id="IPR011662">
    <property type="entry name" value="Secretin/TonB_short_N"/>
</dbReference>
<evidence type="ECO:0000256" key="2">
    <source>
        <dbReference type="ARBA" id="ARBA00009810"/>
    </source>
</evidence>
<evidence type="ECO:0000256" key="5">
    <source>
        <dbReference type="ARBA" id="ARBA00022496"/>
    </source>
</evidence>